<name>A0AAV4YHV8_AERCA</name>
<organism evidence="1 2">
    <name type="scientific">Aeromonas caviae</name>
    <name type="common">Aeromonas punctata</name>
    <dbReference type="NCBI Taxonomy" id="648"/>
    <lineage>
        <taxon>Bacteria</taxon>
        <taxon>Pseudomonadati</taxon>
        <taxon>Pseudomonadota</taxon>
        <taxon>Gammaproteobacteria</taxon>
        <taxon>Aeromonadales</taxon>
        <taxon>Aeromonadaceae</taxon>
        <taxon>Aeromonas</taxon>
    </lineage>
</organism>
<accession>A0AAV4YHV8</accession>
<evidence type="ECO:0000313" key="1">
    <source>
        <dbReference type="EMBL" id="GJA40718.1"/>
    </source>
</evidence>
<comment type="caution">
    <text evidence="1">The sequence shown here is derived from an EMBL/GenBank/DDBJ whole genome shotgun (WGS) entry which is preliminary data.</text>
</comment>
<dbReference type="Proteomes" id="UP000886939">
    <property type="component" value="Unassembled WGS sequence"/>
</dbReference>
<dbReference type="RefSeq" id="WP_223916182.1">
    <property type="nucleotide sequence ID" value="NZ_BPNG01000040.1"/>
</dbReference>
<gene>
    <name evidence="1" type="ORF">KAM343_15140</name>
</gene>
<sequence length="52" mass="5738">MQAVRLSGCLDVQYDATTLLNINQNKKLEEMMANSEHNQVKGSMLGAVTQGR</sequence>
<protein>
    <submittedName>
        <fullName evidence="1">Uncharacterized protein</fullName>
    </submittedName>
</protein>
<dbReference type="AlphaFoldDB" id="A0AAV4YHV8"/>
<dbReference type="EMBL" id="BPNI01000021">
    <property type="protein sequence ID" value="GJA40718.1"/>
    <property type="molecule type" value="Genomic_DNA"/>
</dbReference>
<evidence type="ECO:0000313" key="2">
    <source>
        <dbReference type="Proteomes" id="UP000886939"/>
    </source>
</evidence>
<proteinExistence type="predicted"/>
<reference evidence="1" key="1">
    <citation type="submission" date="2021-07" db="EMBL/GenBank/DDBJ databases">
        <title>Draft genome sequence of carbapenem-resistant Aeromonas spp. in Japan.</title>
        <authorList>
            <person name="Maehana S."/>
            <person name="Suzuki M."/>
            <person name="Kitasato H."/>
        </authorList>
    </citation>
    <scope>NUCLEOTIDE SEQUENCE</scope>
    <source>
        <strain evidence="1">KAM343</strain>
    </source>
</reference>